<comment type="caution">
    <text evidence="1">The sequence shown here is derived from an EMBL/GenBank/DDBJ whole genome shotgun (WGS) entry which is preliminary data.</text>
</comment>
<protein>
    <submittedName>
        <fullName evidence="1">Uncharacterized protein</fullName>
    </submittedName>
</protein>
<name>A0A167KUS5_9GAMM</name>
<dbReference type="RefSeq" id="WP_063382093.1">
    <property type="nucleotide sequence ID" value="NZ_AUXX01000034.1"/>
</dbReference>
<dbReference type="EMBL" id="AUXX01000034">
    <property type="protein sequence ID" value="KZN63307.1"/>
    <property type="molecule type" value="Genomic_DNA"/>
</dbReference>
<organism evidence="1 2">
    <name type="scientific">Pseudoalteromonas luteoviolacea S4060-1</name>
    <dbReference type="NCBI Taxonomy" id="1365257"/>
    <lineage>
        <taxon>Bacteria</taxon>
        <taxon>Pseudomonadati</taxon>
        <taxon>Pseudomonadota</taxon>
        <taxon>Gammaproteobacteria</taxon>
        <taxon>Alteromonadales</taxon>
        <taxon>Pseudoalteromonadaceae</taxon>
        <taxon>Pseudoalteromonas</taxon>
    </lineage>
</organism>
<reference evidence="1 2" key="1">
    <citation type="submission" date="2013-07" db="EMBL/GenBank/DDBJ databases">
        <title>Comparative Genomic and Metabolomic Analysis of Twelve Strains of Pseudoalteromonas luteoviolacea.</title>
        <authorList>
            <person name="Vynne N.G."/>
            <person name="Mansson M."/>
            <person name="Gram L."/>
        </authorList>
    </citation>
    <scope>NUCLEOTIDE SEQUENCE [LARGE SCALE GENOMIC DNA]</scope>
    <source>
        <strain evidence="1 2">S4060-1</strain>
    </source>
</reference>
<dbReference type="AlphaFoldDB" id="A0A167KUS5"/>
<evidence type="ECO:0000313" key="1">
    <source>
        <dbReference type="EMBL" id="KZN63307.1"/>
    </source>
</evidence>
<accession>A0A167KUS5</accession>
<dbReference type="Proteomes" id="UP000076661">
    <property type="component" value="Unassembled WGS sequence"/>
</dbReference>
<sequence length="64" mass="7759">MKRFYYSETGCFWICYISIKEIKNDKEMYEFMENSNDFGVDQDKSRSEDIMNLNIKAMTELVKH</sequence>
<evidence type="ECO:0000313" key="2">
    <source>
        <dbReference type="Proteomes" id="UP000076661"/>
    </source>
</evidence>
<proteinExistence type="predicted"/>
<gene>
    <name evidence="1" type="ORF">N478_03395</name>
</gene>
<dbReference type="PATRIC" id="fig|1365257.3.peg.3713"/>